<dbReference type="PANTHER" id="PTHR33545">
    <property type="entry name" value="UPF0750 MEMBRANE PROTEIN YITT-RELATED"/>
    <property type="match status" value="1"/>
</dbReference>
<keyword evidence="9" id="KW-1185">Reference proteome</keyword>
<feature type="transmembrane region" description="Helical" evidence="6">
    <location>
        <begin position="107"/>
        <end position="125"/>
    </location>
</feature>
<dbReference type="RefSeq" id="WP_233813404.1">
    <property type="nucleotide sequence ID" value="NZ_FUYA01000006.1"/>
</dbReference>
<dbReference type="Pfam" id="PF02588">
    <property type="entry name" value="YitT_membrane"/>
    <property type="match status" value="1"/>
</dbReference>
<keyword evidence="4 6" id="KW-1133">Transmembrane helix</keyword>
<sequence length="283" mass="31792">MRDITYSVPWNVGLITFGTALFAFGIKSIAVPHEFISGGISGLGLLIYYFSGWLSPGQWILFLNLPIFVLGWFFVSRRFFMYSLYGAVMVSFFVEFIPWTLPIHDSWLAALAAGSVYGAGVGITFRSLGSTGGTDIVAVVLNQKYNLRIGSVNFAFNLALFAASMMFMEMDRVLYSLATVYISAQVMEYFIGMFSQRKMVLIISERPEDIAAAVLKDLHRGATYLYGRGAYSGKRKRILMVVVNNMQLKRLEEKVYTIDPCAFTIVENPLNVLGHNFSKRKVY</sequence>
<evidence type="ECO:0000256" key="2">
    <source>
        <dbReference type="ARBA" id="ARBA00022475"/>
    </source>
</evidence>
<evidence type="ECO:0000256" key="6">
    <source>
        <dbReference type="SAM" id="Phobius"/>
    </source>
</evidence>
<evidence type="ECO:0000313" key="9">
    <source>
        <dbReference type="Proteomes" id="UP000189733"/>
    </source>
</evidence>
<feature type="transmembrane region" description="Helical" evidence="6">
    <location>
        <begin position="33"/>
        <end position="51"/>
    </location>
</feature>
<dbReference type="STRING" id="1121442.SAMN02745702_01969"/>
<dbReference type="Proteomes" id="UP000189733">
    <property type="component" value="Unassembled WGS sequence"/>
</dbReference>
<dbReference type="InterPro" id="IPR051461">
    <property type="entry name" value="UPF0750_membrane"/>
</dbReference>
<feature type="transmembrane region" description="Helical" evidence="6">
    <location>
        <begin position="57"/>
        <end position="75"/>
    </location>
</feature>
<gene>
    <name evidence="8" type="ORF">SAMN02745702_01969</name>
</gene>
<organism evidence="8 9">
    <name type="scientific">Desulfobaculum bizertense DSM 18034</name>
    <dbReference type="NCBI Taxonomy" id="1121442"/>
    <lineage>
        <taxon>Bacteria</taxon>
        <taxon>Pseudomonadati</taxon>
        <taxon>Thermodesulfobacteriota</taxon>
        <taxon>Desulfovibrionia</taxon>
        <taxon>Desulfovibrionales</taxon>
        <taxon>Desulfovibrionaceae</taxon>
        <taxon>Desulfobaculum</taxon>
    </lineage>
</organism>
<accession>A0A1T4WC87</accession>
<evidence type="ECO:0000256" key="5">
    <source>
        <dbReference type="ARBA" id="ARBA00023136"/>
    </source>
</evidence>
<dbReference type="Pfam" id="PF10035">
    <property type="entry name" value="DUF2179"/>
    <property type="match status" value="1"/>
</dbReference>
<dbReference type="EMBL" id="FUYA01000006">
    <property type="protein sequence ID" value="SKA74545.1"/>
    <property type="molecule type" value="Genomic_DNA"/>
</dbReference>
<evidence type="ECO:0000259" key="7">
    <source>
        <dbReference type="Pfam" id="PF10035"/>
    </source>
</evidence>
<dbReference type="AlphaFoldDB" id="A0A1T4WC87"/>
<feature type="domain" description="DUF2179" evidence="7">
    <location>
        <begin position="220"/>
        <end position="274"/>
    </location>
</feature>
<comment type="subcellular location">
    <subcellularLocation>
        <location evidence="1">Cell membrane</location>
        <topology evidence="1">Multi-pass membrane protein</topology>
    </subcellularLocation>
</comment>
<feature type="transmembrane region" description="Helical" evidence="6">
    <location>
        <begin position="82"/>
        <end position="101"/>
    </location>
</feature>
<protein>
    <submittedName>
        <fullName evidence="8">Uncharacterized membrane-anchored protein YitT, contains DUF161 and DUF2179 domains</fullName>
    </submittedName>
</protein>
<name>A0A1T4WC87_9BACT</name>
<dbReference type="CDD" id="cd16380">
    <property type="entry name" value="YitT_C"/>
    <property type="match status" value="1"/>
</dbReference>
<keyword evidence="2" id="KW-1003">Cell membrane</keyword>
<dbReference type="PIRSF" id="PIRSF006483">
    <property type="entry name" value="Membrane_protein_YitT"/>
    <property type="match status" value="1"/>
</dbReference>
<keyword evidence="5 6" id="KW-0472">Membrane</keyword>
<dbReference type="InterPro" id="IPR019264">
    <property type="entry name" value="DUF2179"/>
</dbReference>
<dbReference type="InterPro" id="IPR003740">
    <property type="entry name" value="YitT"/>
</dbReference>
<dbReference type="Gene3D" id="3.30.70.120">
    <property type="match status" value="1"/>
</dbReference>
<dbReference type="InterPro" id="IPR015867">
    <property type="entry name" value="N-reg_PII/ATP_PRibTrfase_C"/>
</dbReference>
<evidence type="ECO:0000256" key="3">
    <source>
        <dbReference type="ARBA" id="ARBA00022692"/>
    </source>
</evidence>
<reference evidence="8 9" key="1">
    <citation type="submission" date="2017-02" db="EMBL/GenBank/DDBJ databases">
        <authorList>
            <person name="Peterson S.W."/>
        </authorList>
    </citation>
    <scope>NUCLEOTIDE SEQUENCE [LARGE SCALE GENOMIC DNA]</scope>
    <source>
        <strain evidence="8 9">DSM 18034</strain>
    </source>
</reference>
<feature type="transmembrane region" description="Helical" evidence="6">
    <location>
        <begin position="173"/>
        <end position="191"/>
    </location>
</feature>
<evidence type="ECO:0000256" key="1">
    <source>
        <dbReference type="ARBA" id="ARBA00004651"/>
    </source>
</evidence>
<proteinExistence type="predicted"/>
<dbReference type="PANTHER" id="PTHR33545:SF5">
    <property type="entry name" value="UPF0750 MEMBRANE PROTEIN YITT"/>
    <property type="match status" value="1"/>
</dbReference>
<dbReference type="GO" id="GO:0005886">
    <property type="term" value="C:plasma membrane"/>
    <property type="evidence" value="ECO:0007669"/>
    <property type="project" value="UniProtKB-SubCell"/>
</dbReference>
<keyword evidence="3 6" id="KW-0812">Transmembrane</keyword>
<evidence type="ECO:0000313" key="8">
    <source>
        <dbReference type="EMBL" id="SKA74545.1"/>
    </source>
</evidence>
<feature type="transmembrane region" description="Helical" evidence="6">
    <location>
        <begin position="145"/>
        <end position="167"/>
    </location>
</feature>
<feature type="transmembrane region" description="Helical" evidence="6">
    <location>
        <begin position="6"/>
        <end position="26"/>
    </location>
</feature>
<evidence type="ECO:0000256" key="4">
    <source>
        <dbReference type="ARBA" id="ARBA00022989"/>
    </source>
</evidence>